<organism evidence="8 9">
    <name type="scientific">Chitinophaga barathri</name>
    <dbReference type="NCBI Taxonomy" id="1647451"/>
    <lineage>
        <taxon>Bacteria</taxon>
        <taxon>Pseudomonadati</taxon>
        <taxon>Bacteroidota</taxon>
        <taxon>Chitinophagia</taxon>
        <taxon>Chitinophagales</taxon>
        <taxon>Chitinophagaceae</taxon>
        <taxon>Chitinophaga</taxon>
    </lineage>
</organism>
<evidence type="ECO:0000259" key="6">
    <source>
        <dbReference type="Pfam" id="PF04542"/>
    </source>
</evidence>
<keyword evidence="9" id="KW-1185">Reference proteome</keyword>
<accession>A0A3N4M5K7</accession>
<dbReference type="GO" id="GO:0016987">
    <property type="term" value="F:sigma factor activity"/>
    <property type="evidence" value="ECO:0007669"/>
    <property type="project" value="UniProtKB-KW"/>
</dbReference>
<dbReference type="GO" id="GO:0006352">
    <property type="term" value="P:DNA-templated transcription initiation"/>
    <property type="evidence" value="ECO:0007669"/>
    <property type="project" value="InterPro"/>
</dbReference>
<evidence type="ECO:0000313" key="8">
    <source>
        <dbReference type="EMBL" id="RPD38522.1"/>
    </source>
</evidence>
<dbReference type="SUPFAM" id="SSF88659">
    <property type="entry name" value="Sigma3 and sigma4 domains of RNA polymerase sigma factors"/>
    <property type="match status" value="1"/>
</dbReference>
<dbReference type="OrthoDB" id="661407at2"/>
<protein>
    <submittedName>
        <fullName evidence="8">Sigma-70 family RNA polymerase sigma factor</fullName>
    </submittedName>
</protein>
<dbReference type="InterPro" id="IPR036388">
    <property type="entry name" value="WH-like_DNA-bd_sf"/>
</dbReference>
<dbReference type="SUPFAM" id="SSF88946">
    <property type="entry name" value="Sigma2 domain of RNA polymerase sigma factors"/>
    <property type="match status" value="1"/>
</dbReference>
<evidence type="ECO:0000256" key="5">
    <source>
        <dbReference type="ARBA" id="ARBA00023163"/>
    </source>
</evidence>
<dbReference type="InterPro" id="IPR013324">
    <property type="entry name" value="RNA_pol_sigma_r3/r4-like"/>
</dbReference>
<comment type="caution">
    <text evidence="8">The sequence shown here is derived from an EMBL/GenBank/DDBJ whole genome shotgun (WGS) entry which is preliminary data.</text>
</comment>
<dbReference type="AlphaFoldDB" id="A0A3N4M5K7"/>
<dbReference type="InterPro" id="IPR013325">
    <property type="entry name" value="RNA_pol_sigma_r2"/>
</dbReference>
<evidence type="ECO:0000256" key="2">
    <source>
        <dbReference type="ARBA" id="ARBA00023015"/>
    </source>
</evidence>
<dbReference type="InterPro" id="IPR007630">
    <property type="entry name" value="RNA_pol_sigma70_r4"/>
</dbReference>
<dbReference type="Gene3D" id="1.10.1740.10">
    <property type="match status" value="1"/>
</dbReference>
<proteinExistence type="inferred from homology"/>
<evidence type="ECO:0000313" key="9">
    <source>
        <dbReference type="Proteomes" id="UP000279089"/>
    </source>
</evidence>
<dbReference type="Proteomes" id="UP000279089">
    <property type="component" value="Unassembled WGS sequence"/>
</dbReference>
<keyword evidence="4" id="KW-0238">DNA-binding</keyword>
<dbReference type="InterPro" id="IPR007627">
    <property type="entry name" value="RNA_pol_sigma70_r2"/>
</dbReference>
<evidence type="ECO:0000256" key="4">
    <source>
        <dbReference type="ARBA" id="ARBA00023125"/>
    </source>
</evidence>
<dbReference type="GO" id="GO:0003677">
    <property type="term" value="F:DNA binding"/>
    <property type="evidence" value="ECO:0007669"/>
    <property type="project" value="UniProtKB-KW"/>
</dbReference>
<comment type="similarity">
    <text evidence="1">Belongs to the sigma-70 factor family. ECF subfamily.</text>
</comment>
<feature type="domain" description="RNA polymerase sigma-70 region 4" evidence="7">
    <location>
        <begin position="140"/>
        <end position="185"/>
    </location>
</feature>
<evidence type="ECO:0000256" key="3">
    <source>
        <dbReference type="ARBA" id="ARBA00023082"/>
    </source>
</evidence>
<keyword evidence="3" id="KW-0731">Sigma factor</keyword>
<dbReference type="Pfam" id="PF04542">
    <property type="entry name" value="Sigma70_r2"/>
    <property type="match status" value="1"/>
</dbReference>
<keyword evidence="2" id="KW-0805">Transcription regulation</keyword>
<dbReference type="EMBL" id="RMBX01000015">
    <property type="protein sequence ID" value="RPD38522.1"/>
    <property type="molecule type" value="Genomic_DNA"/>
</dbReference>
<gene>
    <name evidence="8" type="ORF">EG028_24970</name>
</gene>
<dbReference type="Pfam" id="PF04545">
    <property type="entry name" value="Sigma70_r4"/>
    <property type="match status" value="1"/>
</dbReference>
<dbReference type="PANTHER" id="PTHR43133:SF62">
    <property type="entry name" value="RNA POLYMERASE SIGMA FACTOR SIGZ"/>
    <property type="match status" value="1"/>
</dbReference>
<keyword evidence="5" id="KW-0804">Transcription</keyword>
<evidence type="ECO:0000256" key="1">
    <source>
        <dbReference type="ARBA" id="ARBA00010641"/>
    </source>
</evidence>
<reference evidence="9" key="1">
    <citation type="submission" date="2018-11" db="EMBL/GenBank/DDBJ databases">
        <title>Chitinophaga lutea sp.nov., isolate from arsenic contaminated soil.</title>
        <authorList>
            <person name="Zong Y."/>
        </authorList>
    </citation>
    <scope>NUCLEOTIDE SEQUENCE [LARGE SCALE GENOMIC DNA]</scope>
    <source>
        <strain evidence="9">YLT18</strain>
    </source>
</reference>
<sequence>MSKGSAARLAFCFYCLTLFTPKQLLLQPEQVFPTEEILLAKLRAGDIAARQWLYDRYAAPLYGHLLLLAGTKLLADELLIISFERIFKNIREYDQSHGISLFSWVIKMARETAIKMLPSAGLTGNELTHSRSGILHFTNTLSEQCRKVFVLCYCRGLSRIEAGKQLDMTEEEVLRCLKEALTELRRFSKRS</sequence>
<dbReference type="Gene3D" id="1.10.10.10">
    <property type="entry name" value="Winged helix-like DNA-binding domain superfamily/Winged helix DNA-binding domain"/>
    <property type="match status" value="1"/>
</dbReference>
<dbReference type="PANTHER" id="PTHR43133">
    <property type="entry name" value="RNA POLYMERASE ECF-TYPE SIGMA FACTO"/>
    <property type="match status" value="1"/>
</dbReference>
<dbReference type="InterPro" id="IPR039425">
    <property type="entry name" value="RNA_pol_sigma-70-like"/>
</dbReference>
<name>A0A3N4M5K7_9BACT</name>
<evidence type="ECO:0000259" key="7">
    <source>
        <dbReference type="Pfam" id="PF04545"/>
    </source>
</evidence>
<feature type="domain" description="RNA polymerase sigma-70 region 2" evidence="6">
    <location>
        <begin position="53"/>
        <end position="117"/>
    </location>
</feature>